<dbReference type="EMBL" id="CP002955">
    <property type="protein sequence ID" value="AEL24832.1"/>
    <property type="molecule type" value="Genomic_DNA"/>
</dbReference>
<dbReference type="InterPro" id="IPR023214">
    <property type="entry name" value="HAD_sf"/>
</dbReference>
<keyword evidence="1" id="KW-0378">Hydrolase</keyword>
<dbReference type="PANTHER" id="PTHR47478">
    <property type="match status" value="1"/>
</dbReference>
<sequence length="231" mass="27052">MEKYSHLLFDLDHTLWDYDSNVRDSLLELFANYELGKLGNPDFELFFEAFQLTNHSLWEQFNRGLVDKDQLRAMRFKQVFTRAKLPVSKIPRDLEEEFILRTSSKPKVMDQAFETLDYLKTKYQLHIITNGFNQSQYNKLKSSKLDAYFDLIVTSENSGFRKPDKRIFEHTLVKLKANARQCLMIGDNPLSDIQGAQNAKIDQVYYNPLNTKITIQPTFTIKHLSELGNIL</sequence>
<dbReference type="InterPro" id="IPR006439">
    <property type="entry name" value="HAD-SF_hydro_IA"/>
</dbReference>
<dbReference type="OrthoDB" id="9802350at2"/>
<dbReference type="HOGENOM" id="CLU_045011_8_1_10"/>
<evidence type="ECO:0000313" key="1">
    <source>
        <dbReference type="EMBL" id="AEL24832.1"/>
    </source>
</evidence>
<accession>G0IVR5</accession>
<dbReference type="InterPro" id="IPR036412">
    <property type="entry name" value="HAD-like_sf"/>
</dbReference>
<gene>
    <name evidence="1" type="ordered locus">Cycma_1060</name>
</gene>
<dbReference type="NCBIfam" id="TIGR02254">
    <property type="entry name" value="YjjG_YfnB"/>
    <property type="match status" value="1"/>
</dbReference>
<dbReference type="RefSeq" id="WP_014019129.1">
    <property type="nucleotide sequence ID" value="NC_015914.1"/>
</dbReference>
<dbReference type="Pfam" id="PF13419">
    <property type="entry name" value="HAD_2"/>
    <property type="match status" value="1"/>
</dbReference>
<reference evidence="2" key="1">
    <citation type="submission" date="2011-07" db="EMBL/GenBank/DDBJ databases">
        <title>The complete genome of Cyclobacterium marinum DSM 745.</title>
        <authorList>
            <person name="Lucas S."/>
            <person name="Han J."/>
            <person name="Lapidus A."/>
            <person name="Bruce D."/>
            <person name="Goodwin L."/>
            <person name="Pitluck S."/>
            <person name="Peters L."/>
            <person name="Kyrpides N."/>
            <person name="Mavromatis K."/>
            <person name="Ivanova N."/>
            <person name="Ovchinnikova G."/>
            <person name="Chertkov O."/>
            <person name="Detter J.C."/>
            <person name="Tapia R."/>
            <person name="Han C."/>
            <person name="Land M."/>
            <person name="Hauser L."/>
            <person name="Markowitz V."/>
            <person name="Cheng J.-F."/>
            <person name="Hugenholtz P."/>
            <person name="Woyke T."/>
            <person name="Wu D."/>
            <person name="Tindall B."/>
            <person name="Schuetze A."/>
            <person name="Brambilla E."/>
            <person name="Klenk H.-P."/>
            <person name="Eisen J.A."/>
        </authorList>
    </citation>
    <scope>NUCLEOTIDE SEQUENCE [LARGE SCALE GENOMIC DNA]</scope>
    <source>
        <strain evidence="2">ATCC 25205 / DSM 745 / LMG 13164 / NCIMB 1802</strain>
    </source>
</reference>
<dbReference type="InterPro" id="IPR011951">
    <property type="entry name" value="HAD-SF_hydro_IA_YjjG/PynA"/>
</dbReference>
<dbReference type="SFLD" id="SFLDG01135">
    <property type="entry name" value="C1.5.6:_HAD__Beta-PGM__Phospha"/>
    <property type="match status" value="1"/>
</dbReference>
<protein>
    <submittedName>
        <fullName evidence="1">HAD superfamily (Subfamily IA) hydrolase, TIGR02254</fullName>
    </submittedName>
</protein>
<dbReference type="PANTHER" id="PTHR47478:SF1">
    <property type="entry name" value="PYRIMIDINE 5'-NUCLEOTIDASE YJJG"/>
    <property type="match status" value="1"/>
</dbReference>
<name>G0IVR5_CYCMS</name>
<dbReference type="AlphaFoldDB" id="G0IVR5"/>
<dbReference type="SFLD" id="SFLDS00003">
    <property type="entry name" value="Haloacid_Dehalogenase"/>
    <property type="match status" value="1"/>
</dbReference>
<dbReference type="SUPFAM" id="SSF56784">
    <property type="entry name" value="HAD-like"/>
    <property type="match status" value="1"/>
</dbReference>
<dbReference type="Gene3D" id="1.10.150.240">
    <property type="entry name" value="Putative phosphatase, domain 2"/>
    <property type="match status" value="1"/>
</dbReference>
<dbReference type="GO" id="GO:0008253">
    <property type="term" value="F:5'-nucleotidase activity"/>
    <property type="evidence" value="ECO:0007669"/>
    <property type="project" value="InterPro"/>
</dbReference>
<dbReference type="InterPro" id="IPR041492">
    <property type="entry name" value="HAD_2"/>
</dbReference>
<evidence type="ECO:0000313" key="2">
    <source>
        <dbReference type="Proteomes" id="UP000001635"/>
    </source>
</evidence>
<dbReference type="NCBIfam" id="TIGR01549">
    <property type="entry name" value="HAD-SF-IA-v1"/>
    <property type="match status" value="1"/>
</dbReference>
<dbReference type="InterPro" id="IPR023198">
    <property type="entry name" value="PGP-like_dom2"/>
</dbReference>
<dbReference type="STRING" id="880070.Cycma_1060"/>
<organism evidence="1 2">
    <name type="scientific">Cyclobacterium marinum (strain ATCC 25205 / DSM 745 / LMG 13164 / NCIMB 1802)</name>
    <name type="common">Flectobacillus marinus</name>
    <dbReference type="NCBI Taxonomy" id="880070"/>
    <lineage>
        <taxon>Bacteria</taxon>
        <taxon>Pseudomonadati</taxon>
        <taxon>Bacteroidota</taxon>
        <taxon>Cytophagia</taxon>
        <taxon>Cytophagales</taxon>
        <taxon>Cyclobacteriaceae</taxon>
        <taxon>Cyclobacterium</taxon>
    </lineage>
</organism>
<dbReference type="InterPro" id="IPR052550">
    <property type="entry name" value="Pyrimidine_5'-ntase_YjjG"/>
</dbReference>
<dbReference type="SFLD" id="SFLDG01129">
    <property type="entry name" value="C1.5:_HAD__Beta-PGM__Phosphata"/>
    <property type="match status" value="1"/>
</dbReference>
<keyword evidence="2" id="KW-1185">Reference proteome</keyword>
<dbReference type="KEGG" id="cmr:Cycma_1060"/>
<dbReference type="Proteomes" id="UP000001635">
    <property type="component" value="Chromosome"/>
</dbReference>
<proteinExistence type="predicted"/>
<dbReference type="eggNOG" id="COG0546">
    <property type="taxonomic scope" value="Bacteria"/>
</dbReference>
<dbReference type="Gene3D" id="3.40.50.1000">
    <property type="entry name" value="HAD superfamily/HAD-like"/>
    <property type="match status" value="1"/>
</dbReference>